<proteinExistence type="predicted"/>
<dbReference type="InterPro" id="IPR050410">
    <property type="entry name" value="CCR4/nocturin_mRNA_transcr"/>
</dbReference>
<dbReference type="OrthoDB" id="412787at2759"/>
<sequence length="761" mass="90878">MDEFIKVFRGDIFYARKNQKYVLLGMQQEIPFHILKLNNNNTNTQRNILFLFYHNFSKLKLCSQNYPGATRSFNFILLNKMDDWEDKYRSNRNNEIPNEEANNISENNDKIQSCTLKKKVNFITDFNDEKENKIQRIYPNYDGHEIKQNTSGNGCNSDFKKNIIFTLKELEEMRKNSNYVKIDDTENNEFSIELYFDYKELKLLRKKDEPLSSLKNRLILNLNKLYQKQSKKLNSMQNKNANKIIDDNLKSGKEKENTTIAKFYDKENNIIDENCILKDIIDKLNYLVIDEYKIYIYINLYDLKKIYVSMDVYANHQIIPVHLPLGKMEDYIYYWVDSNDKNVLNSCDIFYKPTNADISKRIQLVIYDKKKPIFFHVTEEIEVKFHPFEEQLKIKEQRYSDFLAQSNQYDNNNNNTLRILSYNILAPIYTNTKYATEYMFKNINPCYLKTSYRSHLLIGEINHDFDIISLQEVSEYLHKNLFYVYLYENYYSSYKPKSPYGNDGCSLFVSKKKFNLIEYENCEFNTIVRNPELKNIYDIFIKLSDDLDEIIKEIKTVYQIGIFMHNTSQNIFIIANTHLYFHSLAQHIRVIQVYCILHILEKIKNKYKNKYKNKEIYVILNGDFNTNFESEVFSFVQGDDIMENSKLWENSKLFKKEYDDLNKYPTLFNIENNSNDQKINGLYLNRKNFLPLYSAYKKVDIPYTNWNNNFIDVLDYIFLSPELKVKRVLKGMDKHLFDQYKGVVSPFNPSDHLSIAAEIEL</sequence>
<feature type="domain" description="Endonuclease/exonuclease/phosphatase" evidence="1">
    <location>
        <begin position="457"/>
        <end position="752"/>
    </location>
</feature>
<dbReference type="EMBL" id="LT608256">
    <property type="protein sequence ID" value="SCO60729.1"/>
    <property type="molecule type" value="Genomic_DNA"/>
</dbReference>
<evidence type="ECO:0000259" key="1">
    <source>
        <dbReference type="Pfam" id="PF03372"/>
    </source>
</evidence>
<dbReference type="GO" id="GO:0005739">
    <property type="term" value="C:mitochondrion"/>
    <property type="evidence" value="ECO:0007669"/>
    <property type="project" value="TreeGrafter"/>
</dbReference>
<dbReference type="Gene3D" id="3.60.10.10">
    <property type="entry name" value="Endonuclease/exonuclease/phosphatase"/>
    <property type="match status" value="1"/>
</dbReference>
<dbReference type="InterPro" id="IPR036691">
    <property type="entry name" value="Endo/exonu/phosph_ase_sf"/>
</dbReference>
<dbReference type="GO" id="GO:0000288">
    <property type="term" value="P:nuclear-transcribed mRNA catabolic process, deadenylation-dependent decay"/>
    <property type="evidence" value="ECO:0007669"/>
    <property type="project" value="TreeGrafter"/>
</dbReference>
<organism evidence="2 3">
    <name type="scientific">Plasmodium berghei</name>
    <dbReference type="NCBI Taxonomy" id="5821"/>
    <lineage>
        <taxon>Eukaryota</taxon>
        <taxon>Sar</taxon>
        <taxon>Alveolata</taxon>
        <taxon>Apicomplexa</taxon>
        <taxon>Aconoidasida</taxon>
        <taxon>Haemosporida</taxon>
        <taxon>Plasmodiidae</taxon>
        <taxon>Plasmodium</taxon>
        <taxon>Plasmodium (Vinckeia)</taxon>
    </lineage>
</organism>
<dbReference type="VEuPathDB" id="PlasmoDB:PBANKA_0806100"/>
<name>A0A1D3SBH4_PLABE</name>
<dbReference type="InterPro" id="IPR005135">
    <property type="entry name" value="Endo/exonuclease/phosphatase"/>
</dbReference>
<gene>
    <name evidence="2" type="ORF">PBSP11A_000141200</name>
</gene>
<dbReference type="PANTHER" id="PTHR12121">
    <property type="entry name" value="CARBON CATABOLITE REPRESSOR PROTEIN 4"/>
    <property type="match status" value="1"/>
</dbReference>
<dbReference type="Proteomes" id="UP000219860">
    <property type="component" value="Chromosome 8"/>
</dbReference>
<dbReference type="GO" id="GO:0000175">
    <property type="term" value="F:3'-5'-RNA exonuclease activity"/>
    <property type="evidence" value="ECO:0007669"/>
    <property type="project" value="TreeGrafter"/>
</dbReference>
<evidence type="ECO:0000313" key="2">
    <source>
        <dbReference type="EMBL" id="SCO60729.1"/>
    </source>
</evidence>
<dbReference type="SUPFAM" id="SSF56219">
    <property type="entry name" value="DNase I-like"/>
    <property type="match status" value="1"/>
</dbReference>
<dbReference type="PANTHER" id="PTHR12121:SF37">
    <property type="entry name" value="2',5'-PHOSPHODIESTERASE 12"/>
    <property type="match status" value="1"/>
</dbReference>
<reference evidence="2 3" key="1">
    <citation type="submission" date="2016-08" db="EMBL/GenBank/DDBJ databases">
        <authorList>
            <consortium name="Pathogen Informatics"/>
        </authorList>
    </citation>
    <scope>NUCLEOTIDE SEQUENCE [LARGE SCALE GENOMIC DNA]</scope>
    <source>
        <strain evidence="2 3">SP11 Antwerpcl1</strain>
    </source>
</reference>
<protein>
    <recommendedName>
        <fullName evidence="1">Endonuclease/exonuclease/phosphatase domain-containing protein</fullName>
    </recommendedName>
</protein>
<evidence type="ECO:0000313" key="3">
    <source>
        <dbReference type="Proteomes" id="UP000219860"/>
    </source>
</evidence>
<dbReference type="AlphaFoldDB" id="A0A1D3SBH4"/>
<accession>A0A1D3SBH4</accession>
<dbReference type="Pfam" id="PF03372">
    <property type="entry name" value="Exo_endo_phos"/>
    <property type="match status" value="1"/>
</dbReference>